<gene>
    <name evidence="4" type="ORF">GIW81_07515</name>
</gene>
<dbReference type="GO" id="GO:0004364">
    <property type="term" value="F:glutathione transferase activity"/>
    <property type="evidence" value="ECO:0007669"/>
    <property type="project" value="TreeGrafter"/>
</dbReference>
<evidence type="ECO:0000256" key="1">
    <source>
        <dbReference type="ARBA" id="ARBA00011738"/>
    </source>
</evidence>
<dbReference type="SFLD" id="SFLDS00019">
    <property type="entry name" value="Glutathione_Transferase_(cytos"/>
    <property type="match status" value="1"/>
</dbReference>
<evidence type="ECO:0000259" key="2">
    <source>
        <dbReference type="PROSITE" id="PS50404"/>
    </source>
</evidence>
<dbReference type="InterPro" id="IPR036282">
    <property type="entry name" value="Glutathione-S-Trfase_C_sf"/>
</dbReference>
<evidence type="ECO:0000313" key="4">
    <source>
        <dbReference type="EMBL" id="MTD94183.1"/>
    </source>
</evidence>
<dbReference type="InterPro" id="IPR036249">
    <property type="entry name" value="Thioredoxin-like_sf"/>
</dbReference>
<dbReference type="AlphaFoldDB" id="A0A6I3KIL5"/>
<dbReference type="InterPro" id="IPR040079">
    <property type="entry name" value="Glutathione_S-Trfase"/>
</dbReference>
<dbReference type="InterPro" id="IPR010987">
    <property type="entry name" value="Glutathione-S-Trfase_C-like"/>
</dbReference>
<dbReference type="RefSeq" id="WP_154738642.1">
    <property type="nucleotide sequence ID" value="NZ_WMBQ01000001.1"/>
</dbReference>
<keyword evidence="5" id="KW-1185">Reference proteome</keyword>
<dbReference type="Gene3D" id="3.40.30.10">
    <property type="entry name" value="Glutaredoxin"/>
    <property type="match status" value="1"/>
</dbReference>
<reference evidence="4 5" key="1">
    <citation type="submission" date="2019-11" db="EMBL/GenBank/DDBJ databases">
        <title>Identification of a novel strain.</title>
        <authorList>
            <person name="Xu Q."/>
            <person name="Wang G."/>
        </authorList>
    </citation>
    <scope>NUCLEOTIDE SEQUENCE [LARGE SCALE GENOMIC DNA]</scope>
    <source>
        <strain evidence="5">xq</strain>
    </source>
</reference>
<dbReference type="EMBL" id="WMBQ01000001">
    <property type="protein sequence ID" value="MTD94183.1"/>
    <property type="molecule type" value="Genomic_DNA"/>
</dbReference>
<dbReference type="Gene3D" id="1.20.1050.10">
    <property type="match status" value="1"/>
</dbReference>
<dbReference type="InterPro" id="IPR004045">
    <property type="entry name" value="Glutathione_S-Trfase_N"/>
</dbReference>
<dbReference type="CDD" id="cd00570">
    <property type="entry name" value="GST_N_family"/>
    <property type="match status" value="1"/>
</dbReference>
<dbReference type="SUPFAM" id="SSF52833">
    <property type="entry name" value="Thioredoxin-like"/>
    <property type="match status" value="1"/>
</dbReference>
<dbReference type="PANTHER" id="PTHR43969">
    <property type="entry name" value="GLUTATHIONE S TRANSFERASE D10, ISOFORM A-RELATED"/>
    <property type="match status" value="1"/>
</dbReference>
<dbReference type="Proteomes" id="UP000440694">
    <property type="component" value="Unassembled WGS sequence"/>
</dbReference>
<name>A0A6I3KIL5_9HYPH</name>
<protein>
    <submittedName>
        <fullName evidence="4">Glutathione S-transferase family protein</fullName>
    </submittedName>
</protein>
<evidence type="ECO:0000259" key="3">
    <source>
        <dbReference type="PROSITE" id="PS50405"/>
    </source>
</evidence>
<sequence length="235" mass="26875">MHTLTHFRLCPFSRAARLALAELNIEVELVEERPWEWRPEFLAVNPAGELPVLQMEGAEIPLCGIYAISEFLAEDSAPVQEDGDADEPFPLLPGDRAQRAEVRRLIDWFNGKFNREVTHELLQEKVYNRLQPHAAGTPDVDFLRAIRTNLRYHMSYISYLADRRRWLGGEELSFADLAAAAHLSSVDYLGEVPWEEFAVAKVWYARLKSRRAFRTILADRVPGALPAAHYADLDF</sequence>
<keyword evidence="4" id="KW-0808">Transferase</keyword>
<comment type="subunit">
    <text evidence="1">Homodimer.</text>
</comment>
<dbReference type="Pfam" id="PF13417">
    <property type="entry name" value="GST_N_3"/>
    <property type="match status" value="1"/>
</dbReference>
<proteinExistence type="predicted"/>
<feature type="domain" description="GST C-terminal" evidence="3">
    <location>
        <begin position="95"/>
        <end position="230"/>
    </location>
</feature>
<dbReference type="PANTHER" id="PTHR43969:SF9">
    <property type="entry name" value="GLUTATHIONE S TRANSFERASE D10, ISOFORM A-RELATED"/>
    <property type="match status" value="1"/>
</dbReference>
<accession>A0A6I3KIL5</accession>
<feature type="domain" description="GST N-terminal" evidence="2">
    <location>
        <begin position="1"/>
        <end position="80"/>
    </location>
</feature>
<dbReference type="GO" id="GO:0006749">
    <property type="term" value="P:glutathione metabolic process"/>
    <property type="evidence" value="ECO:0007669"/>
    <property type="project" value="TreeGrafter"/>
</dbReference>
<dbReference type="PROSITE" id="PS50404">
    <property type="entry name" value="GST_NTER"/>
    <property type="match status" value="1"/>
</dbReference>
<dbReference type="SUPFAM" id="SSF47616">
    <property type="entry name" value="GST C-terminal domain-like"/>
    <property type="match status" value="1"/>
</dbReference>
<organism evidence="4 5">
    <name type="scientific">Hyphomicrobium album</name>
    <dbReference type="NCBI Taxonomy" id="2665159"/>
    <lineage>
        <taxon>Bacteria</taxon>
        <taxon>Pseudomonadati</taxon>
        <taxon>Pseudomonadota</taxon>
        <taxon>Alphaproteobacteria</taxon>
        <taxon>Hyphomicrobiales</taxon>
        <taxon>Hyphomicrobiaceae</taxon>
        <taxon>Hyphomicrobium</taxon>
    </lineage>
</organism>
<comment type="caution">
    <text evidence="4">The sequence shown here is derived from an EMBL/GenBank/DDBJ whole genome shotgun (WGS) entry which is preliminary data.</text>
</comment>
<dbReference type="PROSITE" id="PS50405">
    <property type="entry name" value="GST_CTER"/>
    <property type="match status" value="1"/>
</dbReference>
<dbReference type="CDD" id="cd00299">
    <property type="entry name" value="GST_C_family"/>
    <property type="match status" value="1"/>
</dbReference>
<evidence type="ECO:0000313" key="5">
    <source>
        <dbReference type="Proteomes" id="UP000440694"/>
    </source>
</evidence>